<sequence>LLFLLSLLSSSTGVPTGKAGKKCLVGSLDERAPWNFLDVSPAASTNLSVVDGCVACRFIIFHEMEARWACLSETDVEAQDPLNTQIQSRFTRSHQNSLTCFCGAVGSPCNNVSSLYSNPDFQKISNNSEYIYDNNRSMFVCNHPRFRCS</sequence>
<name>A0AAV5VPC4_9BILA</name>
<gene>
    <name evidence="1" type="ORF">PFISCL1PPCAC_10926</name>
</gene>
<comment type="caution">
    <text evidence="1">The sequence shown here is derived from an EMBL/GenBank/DDBJ whole genome shotgun (WGS) entry which is preliminary data.</text>
</comment>
<dbReference type="EMBL" id="BTSY01000003">
    <property type="protein sequence ID" value="GMT19629.1"/>
    <property type="molecule type" value="Genomic_DNA"/>
</dbReference>
<organism evidence="1 2">
    <name type="scientific">Pristionchus fissidentatus</name>
    <dbReference type="NCBI Taxonomy" id="1538716"/>
    <lineage>
        <taxon>Eukaryota</taxon>
        <taxon>Metazoa</taxon>
        <taxon>Ecdysozoa</taxon>
        <taxon>Nematoda</taxon>
        <taxon>Chromadorea</taxon>
        <taxon>Rhabditida</taxon>
        <taxon>Rhabditina</taxon>
        <taxon>Diplogasteromorpha</taxon>
        <taxon>Diplogasteroidea</taxon>
        <taxon>Neodiplogasteridae</taxon>
        <taxon>Pristionchus</taxon>
    </lineage>
</organism>
<reference evidence="1" key="1">
    <citation type="submission" date="2023-10" db="EMBL/GenBank/DDBJ databases">
        <title>Genome assembly of Pristionchus species.</title>
        <authorList>
            <person name="Yoshida K."/>
            <person name="Sommer R.J."/>
        </authorList>
    </citation>
    <scope>NUCLEOTIDE SEQUENCE</scope>
    <source>
        <strain evidence="1">RS5133</strain>
    </source>
</reference>
<keyword evidence="2" id="KW-1185">Reference proteome</keyword>
<protein>
    <submittedName>
        <fullName evidence="1">Uncharacterized protein</fullName>
    </submittedName>
</protein>
<evidence type="ECO:0000313" key="1">
    <source>
        <dbReference type="EMBL" id="GMT19629.1"/>
    </source>
</evidence>
<evidence type="ECO:0000313" key="2">
    <source>
        <dbReference type="Proteomes" id="UP001432322"/>
    </source>
</evidence>
<dbReference type="AlphaFoldDB" id="A0AAV5VPC4"/>
<dbReference type="Proteomes" id="UP001432322">
    <property type="component" value="Unassembled WGS sequence"/>
</dbReference>
<proteinExistence type="predicted"/>
<accession>A0AAV5VPC4</accession>
<feature type="non-terminal residue" evidence="1">
    <location>
        <position position="1"/>
    </location>
</feature>